<dbReference type="PROSITE" id="PS50297">
    <property type="entry name" value="ANK_REP_REGION"/>
    <property type="match status" value="2"/>
</dbReference>
<evidence type="ECO:0000313" key="7">
    <source>
        <dbReference type="EMBL" id="KAK3089405.1"/>
    </source>
</evidence>
<name>A0AA88XPH9_PINIB</name>
<keyword evidence="4" id="KW-0175">Coiled coil</keyword>
<feature type="compositionally biased region" description="Basic and acidic residues" evidence="5">
    <location>
        <begin position="50"/>
        <end position="70"/>
    </location>
</feature>
<dbReference type="AlphaFoldDB" id="A0AA88XPH9"/>
<dbReference type="InterPro" id="IPR035706">
    <property type="entry name" value="AAA_9"/>
</dbReference>
<feature type="repeat" description="ANK" evidence="3">
    <location>
        <begin position="227"/>
        <end position="259"/>
    </location>
</feature>
<dbReference type="PROSITE" id="PS50088">
    <property type="entry name" value="ANK_REPEAT"/>
    <property type="match status" value="2"/>
</dbReference>
<dbReference type="InterPro" id="IPR027417">
    <property type="entry name" value="P-loop_NTPase"/>
</dbReference>
<evidence type="ECO:0000256" key="2">
    <source>
        <dbReference type="ARBA" id="ARBA00023043"/>
    </source>
</evidence>
<dbReference type="PROSITE" id="PS50096">
    <property type="entry name" value="IQ"/>
    <property type="match status" value="1"/>
</dbReference>
<evidence type="ECO:0000256" key="1">
    <source>
        <dbReference type="ARBA" id="ARBA00022737"/>
    </source>
</evidence>
<dbReference type="Proteomes" id="UP001186944">
    <property type="component" value="Unassembled WGS sequence"/>
</dbReference>
<accession>A0AA88XPH9</accession>
<dbReference type="InterPro" id="IPR051165">
    <property type="entry name" value="Multifunctional_ANK_Repeat"/>
</dbReference>
<feature type="domain" description="Dynein heavy chain ATP-binding dynein motor region" evidence="6">
    <location>
        <begin position="441"/>
        <end position="571"/>
    </location>
</feature>
<evidence type="ECO:0000313" key="8">
    <source>
        <dbReference type="Proteomes" id="UP001186944"/>
    </source>
</evidence>
<feature type="region of interest" description="Disordered" evidence="5">
    <location>
        <begin position="116"/>
        <end position="138"/>
    </location>
</feature>
<feature type="repeat" description="ANK" evidence="3">
    <location>
        <begin position="194"/>
        <end position="226"/>
    </location>
</feature>
<evidence type="ECO:0000256" key="4">
    <source>
        <dbReference type="SAM" id="Coils"/>
    </source>
</evidence>
<dbReference type="Pfam" id="PF12781">
    <property type="entry name" value="AAA_9"/>
    <property type="match status" value="1"/>
</dbReference>
<comment type="caution">
    <text evidence="7">The sequence shown here is derived from an EMBL/GenBank/DDBJ whole genome shotgun (WGS) entry which is preliminary data.</text>
</comment>
<keyword evidence="2 3" id="KW-0040">ANK repeat</keyword>
<evidence type="ECO:0000259" key="6">
    <source>
        <dbReference type="Pfam" id="PF12781"/>
    </source>
</evidence>
<dbReference type="Gene3D" id="3.40.50.300">
    <property type="entry name" value="P-loop containing nucleotide triphosphate hydrolases"/>
    <property type="match status" value="1"/>
</dbReference>
<dbReference type="PANTHER" id="PTHR24123:SF33">
    <property type="entry name" value="PROTEIN HOS4"/>
    <property type="match status" value="1"/>
</dbReference>
<dbReference type="Pfam" id="PF12796">
    <property type="entry name" value="Ank_2"/>
    <property type="match status" value="1"/>
</dbReference>
<sequence>MPPKKPVPAKPAAKAPVKPAVGRGGPAAAKRGAPAATGPKKGAAPAAGKGKQEPAKPKERVWGPKDDAARKIQTNFRRYRAQKILEKKKKDKQDYEELMEKLEKEAFLKLVKMEQEQAERERQKEEEERRRRREEAKRKKRILEAAFEGDIEEIEAVLKEVRDLDDQKGVPKDDVGIAIRNKHIMNVLECEDANKNTPISEAANGGHADTIRLLLEKGCDPNTQGQFQRTPLYRAAFAGHIEAVQMLLQNGADPRTYASDGQTPEQVASIDAVVELLRDWDISQTDILLQKLEAAKEKRKEEDRMRFQAEQSKLEGFIEAAQHEYDTVQKQLKTAYTELNKRINEHDECKLSGFEKMDILVQAIHDQEDEVEIIKMNAEKAQQRLQQAKLQLREQQKECKFSLIYLVIIYLSAAEDDNAPGLKVMIRELDDVILRDVGNKIKDSGKWPLLIDPSSQAATFLRYQDTNYLNALSPKEMEPNKIRMALLGAVRFGKPLVLDMMELDIFESVSDRFSEVLPGLMDKVMDKSIMEEENYLQLVKETDGPEYDKTKFNDYRKGNFRFFIVTKNPYPSDDLLDKTYVIRIFVPTM</sequence>
<dbReference type="Gene3D" id="1.25.40.20">
    <property type="entry name" value="Ankyrin repeat-containing domain"/>
    <property type="match status" value="1"/>
</dbReference>
<protein>
    <recommendedName>
        <fullName evidence="6">Dynein heavy chain ATP-binding dynein motor region domain-containing protein</fullName>
    </recommendedName>
</protein>
<dbReference type="InterPro" id="IPR036770">
    <property type="entry name" value="Ankyrin_rpt-contain_sf"/>
</dbReference>
<keyword evidence="1" id="KW-0677">Repeat</keyword>
<feature type="coiled-coil region" evidence="4">
    <location>
        <begin position="364"/>
        <end position="398"/>
    </location>
</feature>
<feature type="compositionally biased region" description="Low complexity" evidence="5">
    <location>
        <begin position="10"/>
        <end position="49"/>
    </location>
</feature>
<dbReference type="InterPro" id="IPR002110">
    <property type="entry name" value="Ankyrin_rpt"/>
</dbReference>
<dbReference type="EMBL" id="VSWD01000010">
    <property type="protein sequence ID" value="KAK3089405.1"/>
    <property type="molecule type" value="Genomic_DNA"/>
</dbReference>
<dbReference type="SMART" id="SM00248">
    <property type="entry name" value="ANK"/>
    <property type="match status" value="2"/>
</dbReference>
<gene>
    <name evidence="7" type="ORF">FSP39_003377</name>
</gene>
<keyword evidence="8" id="KW-1185">Reference proteome</keyword>
<evidence type="ECO:0000256" key="5">
    <source>
        <dbReference type="SAM" id="MobiDB-lite"/>
    </source>
</evidence>
<feature type="region of interest" description="Disordered" evidence="5">
    <location>
        <begin position="1"/>
        <end position="75"/>
    </location>
</feature>
<dbReference type="SUPFAM" id="SSF48403">
    <property type="entry name" value="Ankyrin repeat"/>
    <property type="match status" value="1"/>
</dbReference>
<organism evidence="7 8">
    <name type="scientific">Pinctada imbricata</name>
    <name type="common">Atlantic pearl-oyster</name>
    <name type="synonym">Pinctada martensii</name>
    <dbReference type="NCBI Taxonomy" id="66713"/>
    <lineage>
        <taxon>Eukaryota</taxon>
        <taxon>Metazoa</taxon>
        <taxon>Spiralia</taxon>
        <taxon>Lophotrochozoa</taxon>
        <taxon>Mollusca</taxon>
        <taxon>Bivalvia</taxon>
        <taxon>Autobranchia</taxon>
        <taxon>Pteriomorphia</taxon>
        <taxon>Pterioida</taxon>
        <taxon>Pterioidea</taxon>
        <taxon>Pteriidae</taxon>
        <taxon>Pinctada</taxon>
    </lineage>
</organism>
<dbReference type="PANTHER" id="PTHR24123">
    <property type="entry name" value="ANKYRIN REPEAT-CONTAINING"/>
    <property type="match status" value="1"/>
</dbReference>
<proteinExistence type="predicted"/>
<feature type="compositionally biased region" description="Basic and acidic residues" evidence="5">
    <location>
        <begin position="116"/>
        <end position="137"/>
    </location>
</feature>
<reference evidence="7" key="1">
    <citation type="submission" date="2019-08" db="EMBL/GenBank/DDBJ databases">
        <title>The improved chromosome-level genome for the pearl oyster Pinctada fucata martensii using PacBio sequencing and Hi-C.</title>
        <authorList>
            <person name="Zheng Z."/>
        </authorList>
    </citation>
    <scope>NUCLEOTIDE SEQUENCE</scope>
    <source>
        <strain evidence="7">ZZ-2019</strain>
        <tissue evidence="7">Adductor muscle</tissue>
    </source>
</reference>
<evidence type="ECO:0000256" key="3">
    <source>
        <dbReference type="PROSITE-ProRule" id="PRU00023"/>
    </source>
</evidence>